<dbReference type="GO" id="GO:0046872">
    <property type="term" value="F:metal ion binding"/>
    <property type="evidence" value="ECO:0007669"/>
    <property type="project" value="UniProtKB-KW"/>
</dbReference>
<dbReference type="Pfam" id="PF01327">
    <property type="entry name" value="Pep_deformylase"/>
    <property type="match status" value="1"/>
</dbReference>
<evidence type="ECO:0000256" key="1">
    <source>
        <dbReference type="ARBA" id="ARBA00010759"/>
    </source>
</evidence>
<dbReference type="CDD" id="cd00487">
    <property type="entry name" value="Pep_deformylase"/>
    <property type="match status" value="1"/>
</dbReference>
<dbReference type="GO" id="GO:0006412">
    <property type="term" value="P:translation"/>
    <property type="evidence" value="ECO:0007669"/>
    <property type="project" value="UniProtKB-UniRule"/>
</dbReference>
<dbReference type="Gene3D" id="3.90.45.10">
    <property type="entry name" value="Peptide deformylase"/>
    <property type="match status" value="1"/>
</dbReference>
<dbReference type="AlphaFoldDB" id="A0A1G2CE20"/>
<comment type="cofactor">
    <cofactor evidence="2">
        <name>Fe(2+)</name>
        <dbReference type="ChEBI" id="CHEBI:29033"/>
    </cofactor>
    <text evidence="2">Binds 1 Fe(2+) ion.</text>
</comment>
<dbReference type="STRING" id="1798650.A2945_03280"/>
<dbReference type="SUPFAM" id="SSF56420">
    <property type="entry name" value="Peptide deformylase"/>
    <property type="match status" value="1"/>
</dbReference>
<dbReference type="EC" id="3.5.1.88" evidence="2"/>
<proteinExistence type="inferred from homology"/>
<dbReference type="PIRSF" id="PIRSF004749">
    <property type="entry name" value="Pep_def"/>
    <property type="match status" value="1"/>
</dbReference>
<dbReference type="NCBIfam" id="TIGR00079">
    <property type="entry name" value="pept_deformyl"/>
    <property type="match status" value="1"/>
</dbReference>
<comment type="function">
    <text evidence="2">Removes the formyl group from the N-terminal Met of newly synthesized proteins. Requires at least a dipeptide for an efficient rate of reaction. N-terminal L-methionine is a prerequisite for activity but the enzyme has broad specificity at other positions.</text>
</comment>
<dbReference type="NCBIfam" id="NF001159">
    <property type="entry name" value="PRK00150.1-3"/>
    <property type="match status" value="1"/>
</dbReference>
<sequence length="168" mass="18891">MENKIITIESKKDEKFLRRKTADFDFAKFSKKEIGELVAKMRKAMHAAHGIGLSANQIGLDARVFVAEVPDAQGGMKSYVLFNPKLEKFSGEKISFEEGCLSVPFTYGTVERSERVTLTGFDKSGKAVKIKAWGLLARVFQHETDHLEGKLFVDKAKKIHKVETTRNP</sequence>
<keyword evidence="2" id="KW-0408">Iron</keyword>
<accession>A0A1G2CE20</accession>
<comment type="similarity">
    <text evidence="1 2">Belongs to the polypeptide deformylase family.</text>
</comment>
<feature type="binding site" evidence="2">
    <location>
        <position position="146"/>
    </location>
    <ligand>
        <name>Fe cation</name>
        <dbReference type="ChEBI" id="CHEBI:24875"/>
    </ligand>
</feature>
<feature type="binding site" evidence="2">
    <location>
        <position position="142"/>
    </location>
    <ligand>
        <name>Fe cation</name>
        <dbReference type="ChEBI" id="CHEBI:24875"/>
    </ligand>
</feature>
<keyword evidence="2" id="KW-0648">Protein biosynthesis</keyword>
<evidence type="ECO:0000256" key="2">
    <source>
        <dbReference type="HAMAP-Rule" id="MF_00163"/>
    </source>
</evidence>
<dbReference type="InterPro" id="IPR023635">
    <property type="entry name" value="Peptide_deformylase"/>
</dbReference>
<comment type="caution">
    <text evidence="3">The sequence shown here is derived from an EMBL/GenBank/DDBJ whole genome shotgun (WGS) entry which is preliminary data.</text>
</comment>
<organism evidence="3 4">
    <name type="scientific">Candidatus Liptonbacteria bacterium RIFCSPLOWO2_01_FULL_52_25</name>
    <dbReference type="NCBI Taxonomy" id="1798650"/>
    <lineage>
        <taxon>Bacteria</taxon>
        <taxon>Candidatus Liptoniibacteriota</taxon>
    </lineage>
</organism>
<keyword evidence="2" id="KW-0378">Hydrolase</keyword>
<gene>
    <name evidence="2" type="primary">def</name>
    <name evidence="3" type="ORF">A2945_03280</name>
</gene>
<dbReference type="HAMAP" id="MF_00163">
    <property type="entry name" value="Pep_deformylase"/>
    <property type="match status" value="1"/>
</dbReference>
<dbReference type="PRINTS" id="PR01576">
    <property type="entry name" value="PDEFORMYLASE"/>
</dbReference>
<name>A0A1G2CE20_9BACT</name>
<dbReference type="InterPro" id="IPR036821">
    <property type="entry name" value="Peptide_deformylase_sf"/>
</dbReference>
<keyword evidence="2" id="KW-0479">Metal-binding</keyword>
<dbReference type="GO" id="GO:0042586">
    <property type="term" value="F:peptide deformylase activity"/>
    <property type="evidence" value="ECO:0007669"/>
    <property type="project" value="UniProtKB-UniRule"/>
</dbReference>
<evidence type="ECO:0000313" key="3">
    <source>
        <dbReference type="EMBL" id="OGY99642.1"/>
    </source>
</evidence>
<feature type="active site" evidence="2">
    <location>
        <position position="143"/>
    </location>
</feature>
<dbReference type="PANTHER" id="PTHR10458">
    <property type="entry name" value="PEPTIDE DEFORMYLASE"/>
    <property type="match status" value="1"/>
</dbReference>
<reference evidence="3 4" key="1">
    <citation type="journal article" date="2016" name="Nat. Commun.">
        <title>Thousands of microbial genomes shed light on interconnected biogeochemical processes in an aquifer system.</title>
        <authorList>
            <person name="Anantharaman K."/>
            <person name="Brown C.T."/>
            <person name="Hug L.A."/>
            <person name="Sharon I."/>
            <person name="Castelle C.J."/>
            <person name="Probst A.J."/>
            <person name="Thomas B.C."/>
            <person name="Singh A."/>
            <person name="Wilkins M.J."/>
            <person name="Karaoz U."/>
            <person name="Brodie E.L."/>
            <person name="Williams K.H."/>
            <person name="Hubbard S.S."/>
            <person name="Banfield J.F."/>
        </authorList>
    </citation>
    <scope>NUCLEOTIDE SEQUENCE [LARGE SCALE GENOMIC DNA]</scope>
</reference>
<comment type="catalytic activity">
    <reaction evidence="2">
        <text>N-terminal N-formyl-L-methionyl-[peptide] + H2O = N-terminal L-methionyl-[peptide] + formate</text>
        <dbReference type="Rhea" id="RHEA:24420"/>
        <dbReference type="Rhea" id="RHEA-COMP:10639"/>
        <dbReference type="Rhea" id="RHEA-COMP:10640"/>
        <dbReference type="ChEBI" id="CHEBI:15377"/>
        <dbReference type="ChEBI" id="CHEBI:15740"/>
        <dbReference type="ChEBI" id="CHEBI:49298"/>
        <dbReference type="ChEBI" id="CHEBI:64731"/>
        <dbReference type="EC" id="3.5.1.88"/>
    </reaction>
</comment>
<dbReference type="EMBL" id="MHLA01000014">
    <property type="protein sequence ID" value="OGY99642.1"/>
    <property type="molecule type" value="Genomic_DNA"/>
</dbReference>
<dbReference type="Proteomes" id="UP000178880">
    <property type="component" value="Unassembled WGS sequence"/>
</dbReference>
<feature type="binding site" evidence="2">
    <location>
        <position position="100"/>
    </location>
    <ligand>
        <name>Fe cation</name>
        <dbReference type="ChEBI" id="CHEBI:24875"/>
    </ligand>
</feature>
<protein>
    <recommendedName>
        <fullName evidence="2">Peptide deformylase</fullName>
        <shortName evidence="2">PDF</shortName>
        <ecNumber evidence="2">3.5.1.88</ecNumber>
    </recommendedName>
    <alternativeName>
        <fullName evidence="2">Polypeptide deformylase</fullName>
    </alternativeName>
</protein>
<dbReference type="PANTHER" id="PTHR10458:SF22">
    <property type="entry name" value="PEPTIDE DEFORMYLASE"/>
    <property type="match status" value="1"/>
</dbReference>
<evidence type="ECO:0000313" key="4">
    <source>
        <dbReference type="Proteomes" id="UP000178880"/>
    </source>
</evidence>